<dbReference type="AlphaFoldDB" id="A0A934NKM7"/>
<name>A0A934NKM7_9FLAO</name>
<evidence type="ECO:0000313" key="2">
    <source>
        <dbReference type="Proteomes" id="UP000662373"/>
    </source>
</evidence>
<accession>A0A934NKM7</accession>
<protein>
    <submittedName>
        <fullName evidence="1">DUF2141 domain-containing protein</fullName>
    </submittedName>
</protein>
<dbReference type="InterPro" id="IPR018673">
    <property type="entry name" value="DUF2141"/>
</dbReference>
<organism evidence="1 2">
    <name type="scientific">Gelidibacter salicanalis</name>
    <dbReference type="NCBI Taxonomy" id="291193"/>
    <lineage>
        <taxon>Bacteria</taxon>
        <taxon>Pseudomonadati</taxon>
        <taxon>Bacteroidota</taxon>
        <taxon>Flavobacteriia</taxon>
        <taxon>Flavobacteriales</taxon>
        <taxon>Flavobacteriaceae</taxon>
        <taxon>Gelidibacter</taxon>
    </lineage>
</organism>
<dbReference type="EMBL" id="JAEHJZ010000029">
    <property type="protein sequence ID" value="MBJ7881402.1"/>
    <property type="molecule type" value="Genomic_DNA"/>
</dbReference>
<sequence>MEKLVVLSLLILGLLMGNIQPNSYSLTIKIEGLENSEGTMVFALYNKKGSIPDQKFRNYYRKESVRIINTKSEIKFNNLSQGFYAVTVVHDENNNGKIDTKFMLPLPVEGVGFSNYDDFGLSNRPNFENASFKLNKDTTIVVKVIYK</sequence>
<evidence type="ECO:0000313" key="1">
    <source>
        <dbReference type="EMBL" id="MBJ7881402.1"/>
    </source>
</evidence>
<reference evidence="1 2" key="1">
    <citation type="submission" date="2020-09" db="EMBL/GenBank/DDBJ databases">
        <title>Draft genome of Gelidibacter salicanalis PAMC21136.</title>
        <authorList>
            <person name="Park H."/>
        </authorList>
    </citation>
    <scope>NUCLEOTIDE SEQUENCE [LARGE SCALE GENOMIC DNA]</scope>
    <source>
        <strain evidence="1 2">PAMC21136</strain>
    </source>
</reference>
<dbReference type="Pfam" id="PF09912">
    <property type="entry name" value="DUF2141"/>
    <property type="match status" value="1"/>
</dbReference>
<dbReference type="RefSeq" id="WP_199599881.1">
    <property type="nucleotide sequence ID" value="NZ_JAEHJZ010000029.1"/>
</dbReference>
<dbReference type="Proteomes" id="UP000662373">
    <property type="component" value="Unassembled WGS sequence"/>
</dbReference>
<proteinExistence type="predicted"/>
<gene>
    <name evidence="1" type="ORF">JEM65_12175</name>
</gene>
<keyword evidence="2" id="KW-1185">Reference proteome</keyword>
<comment type="caution">
    <text evidence="1">The sequence shown here is derived from an EMBL/GenBank/DDBJ whole genome shotgun (WGS) entry which is preliminary data.</text>
</comment>